<feature type="region of interest" description="Disordered" evidence="1">
    <location>
        <begin position="392"/>
        <end position="412"/>
    </location>
</feature>
<dbReference type="PANTHER" id="PTHR12526">
    <property type="entry name" value="GLYCOSYLTRANSFERASE"/>
    <property type="match status" value="1"/>
</dbReference>
<dbReference type="OrthoDB" id="17040at2759"/>
<evidence type="ECO:0000313" key="2">
    <source>
        <dbReference type="EMBL" id="GHP12410.1"/>
    </source>
</evidence>
<dbReference type="SUPFAM" id="SSF53756">
    <property type="entry name" value="UDP-Glycosyltransferase/glycogen phosphorylase"/>
    <property type="match status" value="1"/>
</dbReference>
<dbReference type="Proteomes" id="UP000660262">
    <property type="component" value="Unassembled WGS sequence"/>
</dbReference>
<dbReference type="EMBL" id="BNJQ01000041">
    <property type="protein sequence ID" value="GHP12410.1"/>
    <property type="molecule type" value="Genomic_DNA"/>
</dbReference>
<keyword evidence="3" id="KW-1185">Reference proteome</keyword>
<evidence type="ECO:0000256" key="1">
    <source>
        <dbReference type="SAM" id="MobiDB-lite"/>
    </source>
</evidence>
<feature type="region of interest" description="Disordered" evidence="1">
    <location>
        <begin position="618"/>
        <end position="637"/>
    </location>
</feature>
<feature type="compositionally biased region" description="Basic and acidic residues" evidence="1">
    <location>
        <begin position="619"/>
        <end position="631"/>
    </location>
</feature>
<reference evidence="2" key="1">
    <citation type="submission" date="2020-10" db="EMBL/GenBank/DDBJ databases">
        <title>Unveiling of a novel bifunctional photoreceptor, Dualchrome1, isolated from a cosmopolitan green alga.</title>
        <authorList>
            <person name="Suzuki S."/>
            <person name="Kawachi M."/>
        </authorList>
    </citation>
    <scope>NUCLEOTIDE SEQUENCE</scope>
    <source>
        <strain evidence="2">NIES 2893</strain>
    </source>
</reference>
<dbReference type="Gene3D" id="3.40.50.2000">
    <property type="entry name" value="Glycogen Phosphorylase B"/>
    <property type="match status" value="1"/>
</dbReference>
<comment type="caution">
    <text evidence="2">The sequence shown here is derived from an EMBL/GenBank/DDBJ whole genome shotgun (WGS) entry which is preliminary data.</text>
</comment>
<gene>
    <name evidence="2" type="ORF">PPROV_001113700</name>
</gene>
<proteinExistence type="predicted"/>
<organism evidence="2 3">
    <name type="scientific">Pycnococcus provasolii</name>
    <dbReference type="NCBI Taxonomy" id="41880"/>
    <lineage>
        <taxon>Eukaryota</taxon>
        <taxon>Viridiplantae</taxon>
        <taxon>Chlorophyta</taxon>
        <taxon>Pseudoscourfieldiophyceae</taxon>
        <taxon>Pseudoscourfieldiales</taxon>
        <taxon>Pycnococcaceae</taxon>
        <taxon>Pycnococcus</taxon>
    </lineage>
</organism>
<sequence length="865" mass="94244">MNMNERRGDRPLPQHQDPSKDYAYWKRHYALSNITLHALAEHRPNGVGWHAGTAYAAYDWLRNHELNEKPFDAVHFADWQGHGYFTLLAKHQQLAFQTTDIVLMIHGPLQWARHSNGQTLDNLEDLEVDFLESQSIRITPRLNSPSRYLLSWVSGNGWAMPPHNRVYVQPYTMPHAARELLRELDRTNGAGVTANQRHVDARQLTFFGRLEVRKGIETFCDALDRIFGENAAAAPVAARRADGTTAMLDTSKLANLLRARDFAVSFLGSDRNDVRGENGGVFARRRSAAWTGVATQVVTDKDQRGALTYLRDADARRLAVVPSLHENSPLSILELIGARVPFVASDAGGIPELILREDHADAVFRAGDVDSLLDRLVRALVPRRLWPTIEMTTTTTTLPRTPPQSSDGTDDRSARLVRAALDLDEVERGWINWHSDVAVKNAKVRLSASTAAKQHAAAHIAACLCIPRDSAVNDVLASLTSLARSDRVGAVIVTAAAPEDDSVEALPKAVHFGLATVFMYDASGGVAQPPATDLESFSRDGIHVVVAAAVSDCGAVQHLCAKDVAQELDVRPPAAANRDDRSMLPSTQHALLLPAGAYLESHAISSLVAAAHRPIGASGEERRGSQNDHAGHGPAAPASMTIATGFAMSYSSNDLGTDHGLRRWESVPDRDRTFTAFLGSSTSLGAIRNAIGGPVNLVGAPLLALLATSNVVPVDFSGANQVLDAHRIWRMHAEAASLDQRVDGEDESDMFWQKSRSELVPDTLYWCPASQLIGTQRTRRADQGARFASEPLLDTVRRQATAHVDATEVAVAKAVDDVAMAYAGSAEILVSSTNYERKRRMDRWVSHLAATSSSSTVATSRHEDL</sequence>
<dbReference type="GO" id="GO:0016757">
    <property type="term" value="F:glycosyltransferase activity"/>
    <property type="evidence" value="ECO:0007669"/>
    <property type="project" value="TreeGrafter"/>
</dbReference>
<dbReference type="AlphaFoldDB" id="A0A830I316"/>
<protein>
    <recommendedName>
        <fullName evidence="4">Glycosyl transferase family 1 domain-containing protein</fullName>
    </recommendedName>
</protein>
<evidence type="ECO:0008006" key="4">
    <source>
        <dbReference type="Google" id="ProtNLM"/>
    </source>
</evidence>
<accession>A0A830I316</accession>
<dbReference type="Pfam" id="PF13692">
    <property type="entry name" value="Glyco_trans_1_4"/>
    <property type="match status" value="1"/>
</dbReference>
<dbReference type="PANTHER" id="PTHR12526:SF638">
    <property type="entry name" value="SPORE COAT PROTEIN SA"/>
    <property type="match status" value="1"/>
</dbReference>
<evidence type="ECO:0000313" key="3">
    <source>
        <dbReference type="Proteomes" id="UP000660262"/>
    </source>
</evidence>
<name>A0A830I316_9CHLO</name>